<dbReference type="Proteomes" id="UP000187209">
    <property type="component" value="Unassembled WGS sequence"/>
</dbReference>
<name>A0A1R2CHS4_9CILI</name>
<evidence type="ECO:0000313" key="2">
    <source>
        <dbReference type="EMBL" id="OMJ88505.1"/>
    </source>
</evidence>
<gene>
    <name evidence="2" type="ORF">SteCoe_9541</name>
</gene>
<evidence type="ECO:0000313" key="3">
    <source>
        <dbReference type="Proteomes" id="UP000187209"/>
    </source>
</evidence>
<protein>
    <submittedName>
        <fullName evidence="2">Uncharacterized protein</fullName>
    </submittedName>
</protein>
<feature type="compositionally biased region" description="Polar residues" evidence="1">
    <location>
        <begin position="55"/>
        <end position="67"/>
    </location>
</feature>
<sequence>MSKKKLPADDDFQDILDKITQEKEERQKGLEDIKKRKKALDKVKADQEYPRRPINTDSNYKPRQTLSSERDERNNKIYAHLQSPKSNEVKSPKVKHFNRIEEQDLYSRMELLNQQKNKLKMLDKRARYAGLVREIFVPNIDQQKRQEIEARMGKTNNMTRSANNSRGNSLERDPNRVTNTELGITASHGNLEKIESRVIQHAARAALESPKRGLGN</sequence>
<accession>A0A1R2CHS4</accession>
<feature type="region of interest" description="Disordered" evidence="1">
    <location>
        <begin position="23"/>
        <end position="73"/>
    </location>
</feature>
<feature type="compositionally biased region" description="Polar residues" evidence="1">
    <location>
        <begin position="157"/>
        <end position="168"/>
    </location>
</feature>
<organism evidence="2 3">
    <name type="scientific">Stentor coeruleus</name>
    <dbReference type="NCBI Taxonomy" id="5963"/>
    <lineage>
        <taxon>Eukaryota</taxon>
        <taxon>Sar</taxon>
        <taxon>Alveolata</taxon>
        <taxon>Ciliophora</taxon>
        <taxon>Postciliodesmatophora</taxon>
        <taxon>Heterotrichea</taxon>
        <taxon>Heterotrichida</taxon>
        <taxon>Stentoridae</taxon>
        <taxon>Stentor</taxon>
    </lineage>
</organism>
<reference evidence="2 3" key="1">
    <citation type="submission" date="2016-11" db="EMBL/GenBank/DDBJ databases">
        <title>The macronuclear genome of Stentor coeruleus: a giant cell with tiny introns.</title>
        <authorList>
            <person name="Slabodnick M."/>
            <person name="Ruby J.G."/>
            <person name="Reiff S.B."/>
            <person name="Swart E.C."/>
            <person name="Gosai S."/>
            <person name="Prabakaran S."/>
            <person name="Witkowska E."/>
            <person name="Larue G.E."/>
            <person name="Fisher S."/>
            <person name="Freeman R.M."/>
            <person name="Gunawardena J."/>
            <person name="Chu W."/>
            <person name="Stover N.A."/>
            <person name="Gregory B.D."/>
            <person name="Nowacki M."/>
            <person name="Derisi J."/>
            <person name="Roy S.W."/>
            <person name="Marshall W.F."/>
            <person name="Sood P."/>
        </authorList>
    </citation>
    <scope>NUCLEOTIDE SEQUENCE [LARGE SCALE GENOMIC DNA]</scope>
    <source>
        <strain evidence="2">WM001</strain>
    </source>
</reference>
<proteinExistence type="predicted"/>
<keyword evidence="3" id="KW-1185">Reference proteome</keyword>
<dbReference type="AlphaFoldDB" id="A0A1R2CHS4"/>
<dbReference type="EMBL" id="MPUH01000149">
    <property type="protein sequence ID" value="OMJ88505.1"/>
    <property type="molecule type" value="Genomic_DNA"/>
</dbReference>
<feature type="compositionally biased region" description="Basic and acidic residues" evidence="1">
    <location>
        <begin position="23"/>
        <end position="51"/>
    </location>
</feature>
<evidence type="ECO:0000256" key="1">
    <source>
        <dbReference type="SAM" id="MobiDB-lite"/>
    </source>
</evidence>
<feature type="region of interest" description="Disordered" evidence="1">
    <location>
        <begin position="157"/>
        <end position="177"/>
    </location>
</feature>
<comment type="caution">
    <text evidence="2">The sequence shown here is derived from an EMBL/GenBank/DDBJ whole genome shotgun (WGS) entry which is preliminary data.</text>
</comment>